<keyword evidence="2" id="KW-0472">Membrane</keyword>
<sequence>MLSRLSFIRRGYCLSQLVLIKYRPIHLTRLLAIKNDTPPSTKTDSASPSKRSFLLKNEISEMVLRSLRFQEQRGLVKALVIGSGIVVISTVIFLYVFRKPLKNQTVAQVADVARSSLEHDSVKQQVTVLSQELIQTLLSDPNVLSKALVFLEHVLDDPSTKQTLIRLLQRLMADREMQQYVSEFASQIVYDTLQKPETEVQLGQLFRRAILQKDNQDALYLLLKDFVNDEKTKQLLSNLALEISHQVLNDENIKIATNGYYKCVSEFTPKLLLKEIESLLNIETNIGRGRAWFFFAFNDNLTESYIKCFQDNKKLIKKFYTSDSIVNDTQRLIALTTLCSGLENIQFDLKTDCVYFDRGCWPAYLQVDIKDTERLPLPGVRNDVPTFTTYLSRYDVQHLPSSSAILNSTTVASKRVRVPKRNGRASTTSSVVNSLISSDIHPTTFSRSSSISFDNPSIDGLSLNDENQIPNSTIRVSDSPLPLTSTTPGLSSSLSELDPILNNRPRTPSPISSIIVDEKAMTLPLADKSIVIETIDSEPSTTESKSLIVETQPSIIVEKPTNISEKIEQSMNSSEQHEHSILSSLSISIDNGLSDLSVEPKTDDLLRPKHVDSLDL</sequence>
<feature type="region of interest" description="Disordered" evidence="1">
    <location>
        <begin position="476"/>
        <end position="505"/>
    </location>
</feature>
<evidence type="ECO:0000256" key="1">
    <source>
        <dbReference type="SAM" id="MobiDB-lite"/>
    </source>
</evidence>
<organism evidence="4 5">
    <name type="scientific">Rotaria magnacalcarata</name>
    <dbReference type="NCBI Taxonomy" id="392030"/>
    <lineage>
        <taxon>Eukaryota</taxon>
        <taxon>Metazoa</taxon>
        <taxon>Spiralia</taxon>
        <taxon>Gnathifera</taxon>
        <taxon>Rotifera</taxon>
        <taxon>Eurotatoria</taxon>
        <taxon>Bdelloidea</taxon>
        <taxon>Philodinida</taxon>
        <taxon>Philodinidae</taxon>
        <taxon>Rotaria</taxon>
    </lineage>
</organism>
<dbReference type="Gene3D" id="1.20.58.900">
    <property type="match status" value="1"/>
</dbReference>
<reference evidence="4" key="1">
    <citation type="submission" date="2021-02" db="EMBL/GenBank/DDBJ databases">
        <authorList>
            <person name="Nowell W R."/>
        </authorList>
    </citation>
    <scope>NUCLEOTIDE SEQUENCE</scope>
</reference>
<dbReference type="EMBL" id="CAJOBH010002212">
    <property type="protein sequence ID" value="CAF3895368.1"/>
    <property type="molecule type" value="Genomic_DNA"/>
</dbReference>
<evidence type="ECO:0000313" key="4">
    <source>
        <dbReference type="EMBL" id="CAF3895368.1"/>
    </source>
</evidence>
<dbReference type="Proteomes" id="UP000681967">
    <property type="component" value="Unassembled WGS sequence"/>
</dbReference>
<dbReference type="Pfam" id="PF02759">
    <property type="entry name" value="RUN"/>
    <property type="match status" value="1"/>
</dbReference>
<protein>
    <recommendedName>
        <fullName evidence="3">RUN domain-containing protein</fullName>
    </recommendedName>
</protein>
<feature type="compositionally biased region" description="Low complexity" evidence="1">
    <location>
        <begin position="477"/>
        <end position="497"/>
    </location>
</feature>
<keyword evidence="2" id="KW-0812">Transmembrane</keyword>
<keyword evidence="2" id="KW-1133">Transmembrane helix</keyword>
<dbReference type="InterPro" id="IPR037213">
    <property type="entry name" value="Run_dom_sf"/>
</dbReference>
<evidence type="ECO:0000259" key="3">
    <source>
        <dbReference type="PROSITE" id="PS50826"/>
    </source>
</evidence>
<dbReference type="SMART" id="SM00593">
    <property type="entry name" value="RUN"/>
    <property type="match status" value="1"/>
</dbReference>
<evidence type="ECO:0000256" key="2">
    <source>
        <dbReference type="SAM" id="Phobius"/>
    </source>
</evidence>
<dbReference type="SUPFAM" id="SSF140741">
    <property type="entry name" value="RUN domain-like"/>
    <property type="match status" value="1"/>
</dbReference>
<gene>
    <name evidence="4" type="ORF">BYL167_LOCUS8184</name>
</gene>
<name>A0A8S2LDT8_9BILA</name>
<feature type="transmembrane region" description="Helical" evidence="2">
    <location>
        <begin position="75"/>
        <end position="97"/>
    </location>
</feature>
<evidence type="ECO:0000313" key="5">
    <source>
        <dbReference type="Proteomes" id="UP000681967"/>
    </source>
</evidence>
<dbReference type="PROSITE" id="PS50826">
    <property type="entry name" value="RUN"/>
    <property type="match status" value="1"/>
</dbReference>
<proteinExistence type="predicted"/>
<accession>A0A8S2LDT8</accession>
<dbReference type="AlphaFoldDB" id="A0A8S2LDT8"/>
<dbReference type="PANTHER" id="PTHR37935:SF1">
    <property type="entry name" value="CHROMOSOME UNDETERMINED SCAFFOLD_14, WHOLE GENOME SHOTGUN SEQUENCE"/>
    <property type="match status" value="1"/>
</dbReference>
<feature type="non-terminal residue" evidence="4">
    <location>
        <position position="1"/>
    </location>
</feature>
<dbReference type="PANTHER" id="PTHR37935">
    <property type="entry name" value="CHROMOSOME UNDETERMINED SCAFFOLD_14, WHOLE GENOME SHOTGUN SEQUENCE"/>
    <property type="match status" value="1"/>
</dbReference>
<dbReference type="InterPro" id="IPR004012">
    <property type="entry name" value="Run_dom"/>
</dbReference>
<comment type="caution">
    <text evidence="4">The sequence shown here is derived from an EMBL/GenBank/DDBJ whole genome shotgun (WGS) entry which is preliminary data.</text>
</comment>
<feature type="domain" description="RUN" evidence="3">
    <location>
        <begin position="226"/>
        <end position="354"/>
    </location>
</feature>